<evidence type="ECO:0000256" key="1">
    <source>
        <dbReference type="SAM" id="MobiDB-lite"/>
    </source>
</evidence>
<dbReference type="GO" id="GO:0008654">
    <property type="term" value="P:phospholipid biosynthetic process"/>
    <property type="evidence" value="ECO:0007669"/>
    <property type="project" value="TreeGrafter"/>
</dbReference>
<feature type="transmembrane region" description="Helical" evidence="2">
    <location>
        <begin position="462"/>
        <end position="480"/>
    </location>
</feature>
<feature type="transmembrane region" description="Helical" evidence="2">
    <location>
        <begin position="372"/>
        <end position="390"/>
    </location>
</feature>
<dbReference type="InterPro" id="IPR002123">
    <property type="entry name" value="Plipid/glycerol_acylTrfase"/>
</dbReference>
<name>A0A8H4QFW2_9AGAR</name>
<keyword evidence="2" id="KW-0812">Transmembrane</keyword>
<dbReference type="GO" id="GO:0016287">
    <property type="term" value="F:glycerone-phosphate O-acyltransferase activity"/>
    <property type="evidence" value="ECO:0007669"/>
    <property type="project" value="TreeGrafter"/>
</dbReference>
<dbReference type="SUPFAM" id="SSF69593">
    <property type="entry name" value="Glycerol-3-phosphate (1)-acyltransferase"/>
    <property type="match status" value="1"/>
</dbReference>
<evidence type="ECO:0000313" key="5">
    <source>
        <dbReference type="Proteomes" id="UP000521872"/>
    </source>
</evidence>
<dbReference type="GO" id="GO:0004366">
    <property type="term" value="F:glycerol-3-phosphate O-acyltransferase activity"/>
    <property type="evidence" value="ECO:0007669"/>
    <property type="project" value="TreeGrafter"/>
</dbReference>
<dbReference type="Proteomes" id="UP000521872">
    <property type="component" value="Unassembled WGS sequence"/>
</dbReference>
<organism evidence="4 5">
    <name type="scientific">Agrocybe pediades</name>
    <dbReference type="NCBI Taxonomy" id="84607"/>
    <lineage>
        <taxon>Eukaryota</taxon>
        <taxon>Fungi</taxon>
        <taxon>Dikarya</taxon>
        <taxon>Basidiomycota</taxon>
        <taxon>Agaricomycotina</taxon>
        <taxon>Agaricomycetes</taxon>
        <taxon>Agaricomycetidae</taxon>
        <taxon>Agaricales</taxon>
        <taxon>Agaricineae</taxon>
        <taxon>Strophariaceae</taxon>
        <taxon>Agrocybe</taxon>
    </lineage>
</organism>
<dbReference type="AlphaFoldDB" id="A0A8H4QFW2"/>
<feature type="region of interest" description="Disordered" evidence="1">
    <location>
        <begin position="536"/>
        <end position="555"/>
    </location>
</feature>
<evidence type="ECO:0000259" key="3">
    <source>
        <dbReference type="SMART" id="SM00563"/>
    </source>
</evidence>
<keyword evidence="5" id="KW-1185">Reference proteome</keyword>
<dbReference type="CDD" id="cd07992">
    <property type="entry name" value="LPLAT_AAK14816-like"/>
    <property type="match status" value="1"/>
</dbReference>
<dbReference type="PANTHER" id="PTHR31605">
    <property type="entry name" value="GLYCEROL-3-PHOSPHATE O-ACYLTRANSFERASE 1"/>
    <property type="match status" value="1"/>
</dbReference>
<evidence type="ECO:0000256" key="2">
    <source>
        <dbReference type="SAM" id="Phobius"/>
    </source>
</evidence>
<reference evidence="4 5" key="1">
    <citation type="submission" date="2019-12" db="EMBL/GenBank/DDBJ databases">
        <authorList>
            <person name="Floudas D."/>
            <person name="Bentzer J."/>
            <person name="Ahren D."/>
            <person name="Johansson T."/>
            <person name="Persson P."/>
            <person name="Tunlid A."/>
        </authorList>
    </citation>
    <scope>NUCLEOTIDE SEQUENCE [LARGE SCALE GENOMIC DNA]</scope>
    <source>
        <strain evidence="4 5">CBS 102.39</strain>
    </source>
</reference>
<dbReference type="EMBL" id="JAACJL010000059">
    <property type="protein sequence ID" value="KAF4610143.1"/>
    <property type="molecule type" value="Genomic_DNA"/>
</dbReference>
<keyword evidence="2" id="KW-0472">Membrane</keyword>
<feature type="domain" description="Phospholipid/glycerol acyltransferase" evidence="3">
    <location>
        <begin position="39"/>
        <end position="204"/>
    </location>
</feature>
<accession>A0A8H4QFW2</accession>
<keyword evidence="2" id="KW-1133">Transmembrane helix</keyword>
<proteinExistence type="predicted"/>
<feature type="region of interest" description="Disordered" evidence="1">
    <location>
        <begin position="89"/>
        <end position="114"/>
    </location>
</feature>
<dbReference type="SMART" id="SM00563">
    <property type="entry name" value="PlsC"/>
    <property type="match status" value="1"/>
</dbReference>
<dbReference type="PANTHER" id="PTHR31605:SF0">
    <property type="entry name" value="GLYCEROL-3-PHOSPHATE O-ACYLTRANSFERASE 1"/>
    <property type="match status" value="1"/>
</dbReference>
<comment type="caution">
    <text evidence="4">The sequence shown here is derived from an EMBL/GenBank/DDBJ whole genome shotgun (WGS) entry which is preliminary data.</text>
</comment>
<evidence type="ECO:0000313" key="4">
    <source>
        <dbReference type="EMBL" id="KAF4610143.1"/>
    </source>
</evidence>
<gene>
    <name evidence="4" type="ORF">D9613_010682</name>
</gene>
<feature type="compositionally biased region" description="Low complexity" evidence="1">
    <location>
        <begin position="99"/>
        <end position="110"/>
    </location>
</feature>
<dbReference type="Pfam" id="PF01553">
    <property type="entry name" value="Acyltransferase"/>
    <property type="match status" value="1"/>
</dbReference>
<protein>
    <recommendedName>
        <fullName evidence="3">Phospholipid/glycerol acyltransferase domain-containing protein</fullName>
    </recommendedName>
</protein>
<sequence>MELKLVYRILRKISDWTVAGYYSETYVEGQENVPKEGPLIITPTHHNEIIDIAALASIIPHRRHVSFWAKSTMFANPVAGAIMSSSGAIPVRRNPNNGSTASSEHASTSTPKKVDVGLSRSSLFRETSKALAEGQVVGVFPEGTSYTQASIVQIMPGAAWAAVEYVRYAVEDGKQETSYRGKGKEKEVEGRTGLVIVPVAIVYTDKSRYLSRIFVKYGKPISIDAFADEILTGDPDESSKTVVKKIMAEVETQLREMTINGPDWDTMCAVSMARSILWDDEDHIPLKDWVGVSQRLVSVFESSDERTTHLKQALTKYYALLHYAGIKHSILLSLLPVSNSAILDIPPPHSLPSSYLLVQPTISILRSLPFSLLRFVLFIPPLLLHFPGYITGRLAAKCLATPGEEESPAQFKSVGGGLGIGMNLAAALGILWKKNRLGTLTSLLGLGAWTQDKSRMSTFKRLFGLVGTIYVSVLVLVKWHKLLVKSNYRQLQRLLTYKKLLSTFAFSRADKPTPSQIEAYSKPPLPAVNLFIKRRDGSSDSSSASTLQERSVPPSIPSRKLVRHLLHARAGAYAALSSYLKVTEDETLFAYLTSKGAKVPLS</sequence>
<dbReference type="InterPro" id="IPR052744">
    <property type="entry name" value="GPAT/DAPAT"/>
</dbReference>
<feature type="transmembrane region" description="Helical" evidence="2">
    <location>
        <begin position="410"/>
        <end position="432"/>
    </location>
</feature>